<dbReference type="InterPro" id="IPR009057">
    <property type="entry name" value="Homeodomain-like_sf"/>
</dbReference>
<dbReference type="PANTHER" id="PTHR30055">
    <property type="entry name" value="HTH-TYPE TRANSCRIPTIONAL REGULATOR RUTR"/>
    <property type="match status" value="1"/>
</dbReference>
<reference evidence="6 7" key="1">
    <citation type="submission" date="2020-10" db="EMBL/GenBank/DDBJ databases">
        <title>Phylogeny of dyella-like bacteria.</title>
        <authorList>
            <person name="Fu J."/>
        </authorList>
    </citation>
    <scope>NUCLEOTIDE SEQUENCE [LARGE SCALE GENOMIC DNA]</scope>
    <source>
        <strain evidence="6 7">THG-B117</strain>
    </source>
</reference>
<keyword evidence="7" id="KW-1185">Reference proteome</keyword>
<dbReference type="RefSeq" id="WP_204636269.1">
    <property type="nucleotide sequence ID" value="NZ_JADIKC010000005.1"/>
</dbReference>
<dbReference type="InterPro" id="IPR001647">
    <property type="entry name" value="HTH_TetR"/>
</dbReference>
<keyword evidence="1" id="KW-0805">Transcription regulation</keyword>
<dbReference type="Proteomes" id="UP001430065">
    <property type="component" value="Unassembled WGS sequence"/>
</dbReference>
<protein>
    <submittedName>
        <fullName evidence="6">TetR/AcrR family transcriptional regulator</fullName>
    </submittedName>
</protein>
<evidence type="ECO:0000313" key="7">
    <source>
        <dbReference type="Proteomes" id="UP001430065"/>
    </source>
</evidence>
<evidence type="ECO:0000256" key="4">
    <source>
        <dbReference type="PROSITE-ProRule" id="PRU00335"/>
    </source>
</evidence>
<evidence type="ECO:0000313" key="6">
    <source>
        <dbReference type="EMBL" id="MBM7121806.1"/>
    </source>
</evidence>
<sequence>MATKKTSRVLEPQQQRSRDTVDRLLAATVKALDQDGLEGAVVPKIAALAGVAPASIYRRFPDKDALLREAFLHMLRSSNTGNREHLRTMLLRDTLEGSAAQLMELLFAQYRRHPRLMRALMRFLESEGASEFANEVRLHIAENIEQVVEVLQAFREEVRHRFPRRALQFAVLSAAGAIESFALEPVSLWQTVLPMSDRQFQAEQARSFVAYLRQP</sequence>
<keyword evidence="2 4" id="KW-0238">DNA-binding</keyword>
<dbReference type="SUPFAM" id="SSF46689">
    <property type="entry name" value="Homeodomain-like"/>
    <property type="match status" value="1"/>
</dbReference>
<gene>
    <name evidence="6" type="ORF">ISP20_11625</name>
</gene>
<proteinExistence type="predicted"/>
<dbReference type="Pfam" id="PF00440">
    <property type="entry name" value="TetR_N"/>
    <property type="match status" value="1"/>
</dbReference>
<evidence type="ECO:0000256" key="1">
    <source>
        <dbReference type="ARBA" id="ARBA00023015"/>
    </source>
</evidence>
<dbReference type="PANTHER" id="PTHR30055:SF234">
    <property type="entry name" value="HTH-TYPE TRANSCRIPTIONAL REGULATOR BETI"/>
    <property type="match status" value="1"/>
</dbReference>
<name>A0ABS2JRZ5_9GAMM</name>
<evidence type="ECO:0000256" key="3">
    <source>
        <dbReference type="ARBA" id="ARBA00023163"/>
    </source>
</evidence>
<keyword evidence="3" id="KW-0804">Transcription</keyword>
<dbReference type="PRINTS" id="PR00455">
    <property type="entry name" value="HTHTETR"/>
</dbReference>
<evidence type="ECO:0000256" key="2">
    <source>
        <dbReference type="ARBA" id="ARBA00023125"/>
    </source>
</evidence>
<feature type="DNA-binding region" description="H-T-H motif" evidence="4">
    <location>
        <begin position="41"/>
        <end position="60"/>
    </location>
</feature>
<accession>A0ABS2JRZ5</accession>
<organism evidence="6 7">
    <name type="scientific">Dyella kyungheensis</name>
    <dbReference type="NCBI Taxonomy" id="1242174"/>
    <lineage>
        <taxon>Bacteria</taxon>
        <taxon>Pseudomonadati</taxon>
        <taxon>Pseudomonadota</taxon>
        <taxon>Gammaproteobacteria</taxon>
        <taxon>Lysobacterales</taxon>
        <taxon>Rhodanobacteraceae</taxon>
        <taxon>Dyella</taxon>
    </lineage>
</organism>
<evidence type="ECO:0000259" key="5">
    <source>
        <dbReference type="PROSITE" id="PS50977"/>
    </source>
</evidence>
<dbReference type="EMBL" id="JADIKC010000005">
    <property type="protein sequence ID" value="MBM7121806.1"/>
    <property type="molecule type" value="Genomic_DNA"/>
</dbReference>
<comment type="caution">
    <text evidence="6">The sequence shown here is derived from an EMBL/GenBank/DDBJ whole genome shotgun (WGS) entry which is preliminary data.</text>
</comment>
<dbReference type="PROSITE" id="PS50977">
    <property type="entry name" value="HTH_TETR_2"/>
    <property type="match status" value="1"/>
</dbReference>
<dbReference type="Gene3D" id="1.10.357.10">
    <property type="entry name" value="Tetracycline Repressor, domain 2"/>
    <property type="match status" value="1"/>
</dbReference>
<dbReference type="InterPro" id="IPR050109">
    <property type="entry name" value="HTH-type_TetR-like_transc_reg"/>
</dbReference>
<feature type="domain" description="HTH tetR-type" evidence="5">
    <location>
        <begin position="18"/>
        <end position="78"/>
    </location>
</feature>